<reference evidence="2 3" key="1">
    <citation type="submission" date="2021-06" db="EMBL/GenBank/DDBJ databases">
        <title>Enterococcus alishanensis sp. nov., a novel lactic acid bacterium isolated from fresh coffee beans.</title>
        <authorList>
            <person name="Chen Y.-S."/>
        </authorList>
    </citation>
    <scope>NUCLEOTIDE SEQUENCE [LARGE SCALE GENOMIC DNA]</scope>
    <source>
        <strain evidence="2 3">ALS3</strain>
    </source>
</reference>
<keyword evidence="3" id="KW-1185">Reference proteome</keyword>
<evidence type="ECO:0000256" key="1">
    <source>
        <dbReference type="ARBA" id="ARBA00022801"/>
    </source>
</evidence>
<gene>
    <name evidence="2" type="ORF">KUA55_09285</name>
</gene>
<accession>A0ABS6TD80</accession>
<dbReference type="Proteomes" id="UP000774130">
    <property type="component" value="Unassembled WGS sequence"/>
</dbReference>
<organism evidence="2 3">
    <name type="scientific">Enterococcus alishanensis</name>
    <dbReference type="NCBI Taxonomy" id="1303817"/>
    <lineage>
        <taxon>Bacteria</taxon>
        <taxon>Bacillati</taxon>
        <taxon>Bacillota</taxon>
        <taxon>Bacilli</taxon>
        <taxon>Lactobacillales</taxon>
        <taxon>Enterococcaceae</taxon>
        <taxon>Enterococcus</taxon>
    </lineage>
</organism>
<dbReference type="PANTHER" id="PTHR46517">
    <property type="entry name" value="FRUCTOSE-2,6-BISPHOSPHATASE TIGAR"/>
    <property type="match status" value="1"/>
</dbReference>
<name>A0ABS6TD80_9ENTE</name>
<keyword evidence="1" id="KW-0378">Hydrolase</keyword>
<dbReference type="EMBL" id="JAHUZB010000003">
    <property type="protein sequence ID" value="MBV7390873.1"/>
    <property type="molecule type" value="Genomic_DNA"/>
</dbReference>
<dbReference type="Pfam" id="PF00300">
    <property type="entry name" value="His_Phos_1"/>
    <property type="match status" value="1"/>
</dbReference>
<sequence>MTTFYFIRHGLTQNNIERRFNGGTVDTPLVAEGIDETNRMATELAATTFDQAYSSPQMRAQTTAQIILSQNHAAPTIQIDERLRELKLGDWDGKVIDEVKNHPEAYNYFHQPDKFNSEKIHAESYEQLINRGKDFISEINQKNQNQQILVVTHGLFLMTVFSNLKQDPLSQLRKSPIVPNSSLTILKTDGEKAEFVTWGKTF</sequence>
<protein>
    <submittedName>
        <fullName evidence="2">Histidine phosphatase family protein</fullName>
    </submittedName>
</protein>
<evidence type="ECO:0000313" key="3">
    <source>
        <dbReference type="Proteomes" id="UP000774130"/>
    </source>
</evidence>
<dbReference type="PIRSF" id="PIRSF000709">
    <property type="entry name" value="6PFK_2-Ptase"/>
    <property type="match status" value="1"/>
</dbReference>
<dbReference type="SMART" id="SM00855">
    <property type="entry name" value="PGAM"/>
    <property type="match status" value="1"/>
</dbReference>
<dbReference type="InterPro" id="IPR013078">
    <property type="entry name" value="His_Pase_superF_clade-1"/>
</dbReference>
<dbReference type="CDD" id="cd07067">
    <property type="entry name" value="HP_PGM_like"/>
    <property type="match status" value="1"/>
</dbReference>
<dbReference type="RefSeq" id="WP_218325919.1">
    <property type="nucleotide sequence ID" value="NZ_JAHUZB010000003.1"/>
</dbReference>
<evidence type="ECO:0000313" key="2">
    <source>
        <dbReference type="EMBL" id="MBV7390873.1"/>
    </source>
</evidence>
<comment type="caution">
    <text evidence="2">The sequence shown here is derived from an EMBL/GenBank/DDBJ whole genome shotgun (WGS) entry which is preliminary data.</text>
</comment>
<dbReference type="InterPro" id="IPR051695">
    <property type="entry name" value="Phosphoglycerate_Mutase"/>
</dbReference>
<proteinExistence type="predicted"/>
<dbReference type="PANTHER" id="PTHR46517:SF1">
    <property type="entry name" value="FRUCTOSE-2,6-BISPHOSPHATASE TIGAR"/>
    <property type="match status" value="1"/>
</dbReference>